<proteinExistence type="predicted"/>
<comment type="caution">
    <text evidence="1">The sequence shown here is derived from an EMBL/GenBank/DDBJ whole genome shotgun (WGS) entry which is preliminary data.</text>
</comment>
<dbReference type="InterPro" id="IPR009711">
    <property type="entry name" value="UPF0473"/>
</dbReference>
<keyword evidence="2" id="KW-1185">Reference proteome</keyword>
<dbReference type="OrthoDB" id="2990381at2"/>
<dbReference type="RefSeq" id="WP_068774211.1">
    <property type="nucleotide sequence ID" value="NZ_RHLK01000003.1"/>
</dbReference>
<dbReference type="Pfam" id="PF06949">
    <property type="entry name" value="DUF1292"/>
    <property type="match status" value="1"/>
</dbReference>
<name>A0A7X3FHU3_9BACL</name>
<sequence length="98" mass="11413">MSVNQTTELRTSFGDDIILFDEKDESVVYRILTELIHEGHHYAILQSEDMKLDGEISVLRVSKSETGEMELETIEDEDEWETISELYDELSFPEQDEP</sequence>
<evidence type="ECO:0000313" key="1">
    <source>
        <dbReference type="EMBL" id="MVO99611.1"/>
    </source>
</evidence>
<gene>
    <name evidence="1" type="ORF">EDM21_08720</name>
</gene>
<protein>
    <submittedName>
        <fullName evidence="1">DUF1292 domain-containing protein</fullName>
    </submittedName>
</protein>
<accession>A0A7X3FHU3</accession>
<evidence type="ECO:0000313" key="2">
    <source>
        <dbReference type="Proteomes" id="UP000490800"/>
    </source>
</evidence>
<reference evidence="1 2" key="1">
    <citation type="journal article" date="2019" name="Microorganisms">
        <title>Paenibacillus lutrae sp. nov., A Chitinolytic Species Isolated from A River Otter in Castril Natural Park, Granada, Spain.</title>
        <authorList>
            <person name="Rodriguez M."/>
            <person name="Reina J.C."/>
            <person name="Bejar V."/>
            <person name="Llamas I."/>
        </authorList>
    </citation>
    <scope>NUCLEOTIDE SEQUENCE [LARGE SCALE GENOMIC DNA]</scope>
    <source>
        <strain evidence="1 2">N10</strain>
    </source>
</reference>
<dbReference type="EMBL" id="RHLK01000003">
    <property type="protein sequence ID" value="MVO99611.1"/>
    <property type="molecule type" value="Genomic_DNA"/>
</dbReference>
<organism evidence="1 2">
    <name type="scientific">Paenibacillus lutrae</name>
    <dbReference type="NCBI Taxonomy" id="2078573"/>
    <lineage>
        <taxon>Bacteria</taxon>
        <taxon>Bacillati</taxon>
        <taxon>Bacillota</taxon>
        <taxon>Bacilli</taxon>
        <taxon>Bacillales</taxon>
        <taxon>Paenibacillaceae</taxon>
        <taxon>Paenibacillus</taxon>
    </lineage>
</organism>
<dbReference type="AlphaFoldDB" id="A0A7X3FHU3"/>
<dbReference type="Proteomes" id="UP000490800">
    <property type="component" value="Unassembled WGS sequence"/>
</dbReference>